<evidence type="ECO:0000313" key="14">
    <source>
        <dbReference type="EMBL" id="SEH05807.1"/>
    </source>
</evidence>
<feature type="domain" description="Dihydroorotate dehydrogenase catalytic" evidence="13">
    <location>
        <begin position="48"/>
        <end position="337"/>
    </location>
</feature>
<feature type="binding site" evidence="11">
    <location>
        <begin position="319"/>
        <end position="320"/>
    </location>
    <ligand>
        <name>FMN</name>
        <dbReference type="ChEBI" id="CHEBI:58210"/>
    </ligand>
</feature>
<dbReference type="InterPro" id="IPR001295">
    <property type="entry name" value="Dihydroorotate_DH_CS"/>
</dbReference>
<keyword evidence="7 11" id="KW-0665">Pyrimidine biosynthesis</keyword>
<feature type="binding site" evidence="11">
    <location>
        <position position="67"/>
    </location>
    <ligand>
        <name>substrate</name>
    </ligand>
</feature>
<evidence type="ECO:0000259" key="13">
    <source>
        <dbReference type="Pfam" id="PF01180"/>
    </source>
</evidence>
<dbReference type="NCBIfam" id="NF003644">
    <property type="entry name" value="PRK05286.1-1"/>
    <property type="match status" value="1"/>
</dbReference>
<dbReference type="PROSITE" id="PS00912">
    <property type="entry name" value="DHODEHASE_2"/>
    <property type="match status" value="1"/>
</dbReference>
<comment type="subcellular location">
    <subcellularLocation>
        <location evidence="11">Cell membrane</location>
        <topology evidence="11">Peripheral membrane protein</topology>
    </subcellularLocation>
    <subcellularLocation>
        <location evidence="2">Membrane</location>
    </subcellularLocation>
</comment>
<evidence type="ECO:0000256" key="3">
    <source>
        <dbReference type="ARBA" id="ARBA00005161"/>
    </source>
</evidence>
<name>A0A1H6F6P3_9GAMM</name>
<dbReference type="GO" id="GO:0005886">
    <property type="term" value="C:plasma membrane"/>
    <property type="evidence" value="ECO:0007669"/>
    <property type="project" value="UniProtKB-SubCell"/>
</dbReference>
<comment type="function">
    <text evidence="1 11">Catalyzes the conversion of dihydroorotate to orotate with quinone as electron acceptor.</text>
</comment>
<dbReference type="InterPro" id="IPR005719">
    <property type="entry name" value="Dihydroorotate_DH_2"/>
</dbReference>
<feature type="binding site" evidence="11">
    <location>
        <position position="298"/>
    </location>
    <ligand>
        <name>FMN</name>
        <dbReference type="ChEBI" id="CHEBI:58210"/>
    </ligand>
</feature>
<dbReference type="GO" id="GO:0106430">
    <property type="term" value="F:dihydroorotate dehydrogenase (quinone) activity"/>
    <property type="evidence" value="ECO:0007669"/>
    <property type="project" value="UniProtKB-EC"/>
</dbReference>
<feature type="chain" id="PRO_5014815733" description="Dihydroorotate dehydrogenase (quinone)" evidence="12">
    <location>
        <begin position="21"/>
        <end position="337"/>
    </location>
</feature>
<evidence type="ECO:0000256" key="8">
    <source>
        <dbReference type="ARBA" id="ARBA00023002"/>
    </source>
</evidence>
<evidence type="ECO:0000256" key="5">
    <source>
        <dbReference type="ARBA" id="ARBA00022630"/>
    </source>
</evidence>
<comment type="subunit">
    <text evidence="11">Monomer.</text>
</comment>
<keyword evidence="5 11" id="KW-0285">Flavoprotein</keyword>
<sequence length="337" mass="36496">MPYALLRHLLFLLPPETAHAASLNSLSLLEKLGLLHLLLPAPVYDKPVSVAGLQFPNPVGLAAGLDKNAEYIDVLAALGFGFIEVGTITPRPQPGNPRPRLFRIPQVQAIINRMGFNNKGLDYLLEQVQQRQTKVPLGINLGKNFDTPLENAVDDYLKGLYAAYQWADYVTINISSPNTPGLRELQHGEALNEMLEKLKNAQYSLNAEQGRYVPLFLKIAPDLAEEEVIDITQTLLSHEIDGLIATNTTNSRPGLDKYATAKETGGLSGTPLLNAANHVLATAAQASNGKLPIIAVGGIMNAQQAQDKLKAGASLVQIYTGLIYQGPKLVQDIIKSL</sequence>
<dbReference type="GO" id="GO:0006207">
    <property type="term" value="P:'de novo' pyrimidine nucleobase biosynthetic process"/>
    <property type="evidence" value="ECO:0007669"/>
    <property type="project" value="UniProtKB-UniRule"/>
</dbReference>
<dbReference type="GO" id="GO:0044205">
    <property type="term" value="P:'de novo' UMP biosynthetic process"/>
    <property type="evidence" value="ECO:0007669"/>
    <property type="project" value="UniProtKB-UniRule"/>
</dbReference>
<comment type="similarity">
    <text evidence="4 11">Belongs to the dihydroorotate dehydrogenase family. Type 2 subfamily.</text>
</comment>
<feature type="binding site" evidence="11">
    <location>
        <position position="178"/>
    </location>
    <ligand>
        <name>substrate</name>
    </ligand>
</feature>
<feature type="binding site" evidence="11">
    <location>
        <position position="246"/>
    </location>
    <ligand>
        <name>FMN</name>
        <dbReference type="ChEBI" id="CHEBI:58210"/>
    </ligand>
</feature>
<protein>
    <recommendedName>
        <fullName evidence="11">Dihydroorotate dehydrogenase (quinone)</fullName>
        <ecNumber evidence="11">1.3.5.2</ecNumber>
    </recommendedName>
    <alternativeName>
        <fullName evidence="11">DHOdehase</fullName>
        <shortName evidence="11">DHOD</shortName>
        <shortName evidence="11">DHODase</shortName>
    </alternativeName>
    <alternativeName>
        <fullName evidence="11">Dihydroorotate oxidase</fullName>
    </alternativeName>
</protein>
<dbReference type="PIRSF" id="PIRSF000164">
    <property type="entry name" value="DHO_oxidase"/>
    <property type="match status" value="1"/>
</dbReference>
<dbReference type="OrthoDB" id="9802377at2"/>
<proteinExistence type="inferred from homology"/>
<evidence type="ECO:0000256" key="2">
    <source>
        <dbReference type="ARBA" id="ARBA00004370"/>
    </source>
</evidence>
<feature type="binding site" evidence="11">
    <location>
        <position position="173"/>
    </location>
    <ligand>
        <name>substrate</name>
    </ligand>
</feature>
<evidence type="ECO:0000256" key="4">
    <source>
        <dbReference type="ARBA" id="ARBA00005359"/>
    </source>
</evidence>
<feature type="binding site" evidence="11">
    <location>
        <position position="218"/>
    </location>
    <ligand>
        <name>FMN</name>
        <dbReference type="ChEBI" id="CHEBI:58210"/>
    </ligand>
</feature>
<keyword evidence="12" id="KW-0732">Signal</keyword>
<dbReference type="Gene3D" id="3.20.20.70">
    <property type="entry name" value="Aldolase class I"/>
    <property type="match status" value="1"/>
</dbReference>
<dbReference type="GO" id="GO:0005737">
    <property type="term" value="C:cytoplasm"/>
    <property type="evidence" value="ECO:0007669"/>
    <property type="project" value="InterPro"/>
</dbReference>
<dbReference type="InterPro" id="IPR005720">
    <property type="entry name" value="Dihydroorotate_DH_cat"/>
</dbReference>
<dbReference type="InterPro" id="IPR013785">
    <property type="entry name" value="Aldolase_TIM"/>
</dbReference>
<dbReference type="RefSeq" id="WP_103919685.1">
    <property type="nucleotide sequence ID" value="NZ_FMSV02000384.1"/>
</dbReference>
<dbReference type="EC" id="1.3.5.2" evidence="11"/>
<keyword evidence="8 11" id="KW-0560">Oxidoreductase</keyword>
<evidence type="ECO:0000256" key="10">
    <source>
        <dbReference type="ARBA" id="ARBA00048639"/>
    </source>
</evidence>
<keyword evidence="6 11" id="KW-0288">FMN</keyword>
<feature type="binding site" evidence="11">
    <location>
        <position position="269"/>
    </location>
    <ligand>
        <name>FMN</name>
        <dbReference type="ChEBI" id="CHEBI:58210"/>
    </ligand>
</feature>
<dbReference type="InterPro" id="IPR050074">
    <property type="entry name" value="DHO_dehydrogenase"/>
</dbReference>
<evidence type="ECO:0000256" key="7">
    <source>
        <dbReference type="ARBA" id="ARBA00022975"/>
    </source>
</evidence>
<organism evidence="14 15">
    <name type="scientific">Candidatus Venteria ishoeyi</name>
    <dbReference type="NCBI Taxonomy" id="1899563"/>
    <lineage>
        <taxon>Bacteria</taxon>
        <taxon>Pseudomonadati</taxon>
        <taxon>Pseudomonadota</taxon>
        <taxon>Gammaproteobacteria</taxon>
        <taxon>Thiotrichales</taxon>
        <taxon>Thiotrichaceae</taxon>
        <taxon>Venteria</taxon>
    </lineage>
</organism>
<feature type="binding site" evidence="11">
    <location>
        <begin position="63"/>
        <end position="67"/>
    </location>
    <ligand>
        <name>FMN</name>
        <dbReference type="ChEBI" id="CHEBI:58210"/>
    </ligand>
</feature>
<evidence type="ECO:0000256" key="12">
    <source>
        <dbReference type="SAM" id="SignalP"/>
    </source>
</evidence>
<dbReference type="NCBIfam" id="NF003645">
    <property type="entry name" value="PRK05286.1-2"/>
    <property type="match status" value="1"/>
</dbReference>
<dbReference type="SUPFAM" id="SSF51395">
    <property type="entry name" value="FMN-linked oxidoreductases"/>
    <property type="match status" value="1"/>
</dbReference>
<dbReference type="NCBIfam" id="NF003652">
    <property type="entry name" value="PRK05286.2-5"/>
    <property type="match status" value="1"/>
</dbReference>
<feature type="binding site" evidence="11">
    <location>
        <position position="140"/>
    </location>
    <ligand>
        <name>FMN</name>
        <dbReference type="ChEBI" id="CHEBI:58210"/>
    </ligand>
</feature>
<feature type="binding site" evidence="11">
    <location>
        <position position="87"/>
    </location>
    <ligand>
        <name>FMN</name>
        <dbReference type="ChEBI" id="CHEBI:58210"/>
    </ligand>
</feature>
<dbReference type="Proteomes" id="UP000236724">
    <property type="component" value="Unassembled WGS sequence"/>
</dbReference>
<dbReference type="CDD" id="cd04738">
    <property type="entry name" value="DHOD_2_like"/>
    <property type="match status" value="1"/>
</dbReference>
<feature type="active site" description="Nucleophile" evidence="11">
    <location>
        <position position="176"/>
    </location>
</feature>
<dbReference type="HAMAP" id="MF_00225">
    <property type="entry name" value="DHO_dh_type2"/>
    <property type="match status" value="1"/>
</dbReference>
<evidence type="ECO:0000256" key="6">
    <source>
        <dbReference type="ARBA" id="ARBA00022643"/>
    </source>
</evidence>
<evidence type="ECO:0000256" key="9">
    <source>
        <dbReference type="ARBA" id="ARBA00023136"/>
    </source>
</evidence>
<dbReference type="NCBIfam" id="NF003646">
    <property type="entry name" value="PRK05286.1-4"/>
    <property type="match status" value="1"/>
</dbReference>
<keyword evidence="15" id="KW-1185">Reference proteome</keyword>
<feature type="signal peptide" evidence="12">
    <location>
        <begin position="1"/>
        <end position="20"/>
    </location>
</feature>
<keyword evidence="9 11" id="KW-0472">Membrane</keyword>
<gene>
    <name evidence="11 14" type="primary">pyrD</name>
    <name evidence="14" type="ORF">MBHS_01662</name>
</gene>
<dbReference type="PANTHER" id="PTHR48109:SF4">
    <property type="entry name" value="DIHYDROOROTATE DEHYDROGENASE (QUINONE), MITOCHONDRIAL"/>
    <property type="match status" value="1"/>
</dbReference>
<dbReference type="PROSITE" id="PS00911">
    <property type="entry name" value="DHODEHASE_1"/>
    <property type="match status" value="1"/>
</dbReference>
<dbReference type="InterPro" id="IPR012135">
    <property type="entry name" value="Dihydroorotate_DH_1_2"/>
</dbReference>
<feature type="binding site" evidence="11">
    <location>
        <position position="173"/>
    </location>
    <ligand>
        <name>FMN</name>
        <dbReference type="ChEBI" id="CHEBI:58210"/>
    </ligand>
</feature>
<evidence type="ECO:0000256" key="1">
    <source>
        <dbReference type="ARBA" id="ARBA00003125"/>
    </source>
</evidence>
<dbReference type="AlphaFoldDB" id="A0A1H6F6P3"/>
<dbReference type="UniPathway" id="UPA00070">
    <property type="reaction ID" value="UER00946"/>
</dbReference>
<dbReference type="PANTHER" id="PTHR48109">
    <property type="entry name" value="DIHYDROOROTATE DEHYDROGENASE (QUINONE), MITOCHONDRIAL-RELATED"/>
    <property type="match status" value="1"/>
</dbReference>
<evidence type="ECO:0000256" key="11">
    <source>
        <dbReference type="HAMAP-Rule" id="MF_00225"/>
    </source>
</evidence>
<comment type="cofactor">
    <cofactor evidence="11">
        <name>FMN</name>
        <dbReference type="ChEBI" id="CHEBI:58210"/>
    </cofactor>
    <text evidence="11">Binds 1 FMN per subunit.</text>
</comment>
<accession>A0A1H6F6P3</accession>
<dbReference type="Pfam" id="PF01180">
    <property type="entry name" value="DHO_dh"/>
    <property type="match status" value="1"/>
</dbReference>
<feature type="binding site" evidence="11">
    <location>
        <begin position="112"/>
        <end position="116"/>
    </location>
    <ligand>
        <name>substrate</name>
    </ligand>
</feature>
<feature type="binding site" evidence="11">
    <location>
        <begin position="247"/>
        <end position="248"/>
    </location>
    <ligand>
        <name>substrate</name>
    </ligand>
</feature>
<dbReference type="EMBL" id="FMSV02000384">
    <property type="protein sequence ID" value="SEH05807.1"/>
    <property type="molecule type" value="Genomic_DNA"/>
</dbReference>
<comment type="catalytic activity">
    <reaction evidence="10 11">
        <text>(S)-dihydroorotate + a quinone = orotate + a quinol</text>
        <dbReference type="Rhea" id="RHEA:30187"/>
        <dbReference type="ChEBI" id="CHEBI:24646"/>
        <dbReference type="ChEBI" id="CHEBI:30839"/>
        <dbReference type="ChEBI" id="CHEBI:30864"/>
        <dbReference type="ChEBI" id="CHEBI:132124"/>
        <dbReference type="EC" id="1.3.5.2"/>
    </reaction>
</comment>
<dbReference type="NCBIfam" id="TIGR01036">
    <property type="entry name" value="pyrD_sub2"/>
    <property type="match status" value="1"/>
</dbReference>
<reference evidence="14 15" key="1">
    <citation type="submission" date="2016-10" db="EMBL/GenBank/DDBJ databases">
        <authorList>
            <person name="de Groot N.N."/>
        </authorList>
    </citation>
    <scope>NUCLEOTIDE SEQUENCE [LARGE SCALE GENOMIC DNA]</scope>
    <source>
        <strain evidence="14">MBHS1</strain>
    </source>
</reference>
<comment type="pathway">
    <text evidence="3 11">Pyrimidine metabolism; UMP biosynthesis via de novo pathway; orotate from (S)-dihydroorotate (quinone route): step 1/1.</text>
</comment>
<keyword evidence="11" id="KW-1003">Cell membrane</keyword>
<evidence type="ECO:0000313" key="15">
    <source>
        <dbReference type="Proteomes" id="UP000236724"/>
    </source>
</evidence>